<feature type="domain" description="HTH araC/xylS-type" evidence="5">
    <location>
        <begin position="24"/>
        <end position="121"/>
    </location>
</feature>
<accession>A0ABQ6ZI78</accession>
<dbReference type="RefSeq" id="WP_162337394.1">
    <property type="nucleotide sequence ID" value="NZ_JBHSRQ010000016.1"/>
</dbReference>
<keyword evidence="3" id="KW-0804">Transcription</keyword>
<name>A0ABQ6ZI78_9GAMM</name>
<dbReference type="Proteomes" id="UP000781710">
    <property type="component" value="Unassembled WGS sequence"/>
</dbReference>
<feature type="compositionally biased region" description="Pro residues" evidence="4">
    <location>
        <begin position="144"/>
        <end position="156"/>
    </location>
</feature>
<sequence length="156" mass="17107">MYGCGHDENDIAPAQQGSRERSVARAIAYVEAHFREPLSLARIAAEAHVSKFHFARMFRRNVGLSPMQYVRWRRIVEARRLLHAGHAPTVVAGGLGYFDQSHFTRAFRAATGLTPHQYMVRSAPDGDAASSVPAVPPTNQEHACPPPPTPPSITNA</sequence>
<dbReference type="SMART" id="SM00342">
    <property type="entry name" value="HTH_ARAC"/>
    <property type="match status" value="1"/>
</dbReference>
<evidence type="ECO:0000256" key="1">
    <source>
        <dbReference type="ARBA" id="ARBA00023015"/>
    </source>
</evidence>
<keyword evidence="1" id="KW-0805">Transcription regulation</keyword>
<comment type="caution">
    <text evidence="6">The sequence shown here is derived from an EMBL/GenBank/DDBJ whole genome shotgun (WGS) entry which is preliminary data.</text>
</comment>
<evidence type="ECO:0000256" key="4">
    <source>
        <dbReference type="SAM" id="MobiDB-lite"/>
    </source>
</evidence>
<dbReference type="PROSITE" id="PS01124">
    <property type="entry name" value="HTH_ARAC_FAMILY_2"/>
    <property type="match status" value="1"/>
</dbReference>
<organism evidence="6 7">
    <name type="scientific">Pseudoxanthomonas japonensis</name>
    <dbReference type="NCBI Taxonomy" id="69284"/>
    <lineage>
        <taxon>Bacteria</taxon>
        <taxon>Pseudomonadati</taxon>
        <taxon>Pseudomonadota</taxon>
        <taxon>Gammaproteobacteria</taxon>
        <taxon>Lysobacterales</taxon>
        <taxon>Lysobacteraceae</taxon>
        <taxon>Pseudoxanthomonas</taxon>
    </lineage>
</organism>
<dbReference type="Gene3D" id="1.10.10.60">
    <property type="entry name" value="Homeodomain-like"/>
    <property type="match status" value="2"/>
</dbReference>
<keyword evidence="2" id="KW-0238">DNA-binding</keyword>
<evidence type="ECO:0000256" key="3">
    <source>
        <dbReference type="ARBA" id="ARBA00023163"/>
    </source>
</evidence>
<protein>
    <submittedName>
        <fullName evidence="6">AraC family transcriptional regulator</fullName>
    </submittedName>
</protein>
<dbReference type="InterPro" id="IPR018060">
    <property type="entry name" value="HTH_AraC"/>
</dbReference>
<evidence type="ECO:0000256" key="2">
    <source>
        <dbReference type="ARBA" id="ARBA00023125"/>
    </source>
</evidence>
<dbReference type="SUPFAM" id="SSF46689">
    <property type="entry name" value="Homeodomain-like"/>
    <property type="match status" value="2"/>
</dbReference>
<proteinExistence type="predicted"/>
<reference evidence="6 7" key="1">
    <citation type="submission" date="2017-10" db="EMBL/GenBank/DDBJ databases">
        <title>Whole genome sequencing of members of genus Pseudoxanthomonas.</title>
        <authorList>
            <person name="Kumar S."/>
            <person name="Bansal K."/>
            <person name="Kaur A."/>
            <person name="Patil P."/>
            <person name="Sharma S."/>
            <person name="Patil P.B."/>
        </authorList>
    </citation>
    <scope>NUCLEOTIDE SEQUENCE [LARGE SCALE GENOMIC DNA]</scope>
    <source>
        <strain evidence="6 7">DSM 17109</strain>
    </source>
</reference>
<dbReference type="EMBL" id="PDWW01000008">
    <property type="protein sequence ID" value="KAF1725672.1"/>
    <property type="molecule type" value="Genomic_DNA"/>
</dbReference>
<evidence type="ECO:0000259" key="5">
    <source>
        <dbReference type="PROSITE" id="PS01124"/>
    </source>
</evidence>
<dbReference type="InterPro" id="IPR050204">
    <property type="entry name" value="AraC_XylS_family_regulators"/>
</dbReference>
<dbReference type="InterPro" id="IPR009057">
    <property type="entry name" value="Homeodomain-like_sf"/>
</dbReference>
<evidence type="ECO:0000313" key="6">
    <source>
        <dbReference type="EMBL" id="KAF1725672.1"/>
    </source>
</evidence>
<feature type="region of interest" description="Disordered" evidence="4">
    <location>
        <begin position="119"/>
        <end position="156"/>
    </location>
</feature>
<keyword evidence="7" id="KW-1185">Reference proteome</keyword>
<dbReference type="Pfam" id="PF12833">
    <property type="entry name" value="HTH_18"/>
    <property type="match status" value="1"/>
</dbReference>
<gene>
    <name evidence="6" type="ORF">CSC78_08060</name>
</gene>
<dbReference type="PANTHER" id="PTHR46796">
    <property type="entry name" value="HTH-TYPE TRANSCRIPTIONAL ACTIVATOR RHAS-RELATED"/>
    <property type="match status" value="1"/>
</dbReference>
<evidence type="ECO:0000313" key="7">
    <source>
        <dbReference type="Proteomes" id="UP000781710"/>
    </source>
</evidence>